<dbReference type="AlphaFoldDB" id="A0A368BZZ2"/>
<dbReference type="GO" id="GO:0005886">
    <property type="term" value="C:plasma membrane"/>
    <property type="evidence" value="ECO:0007669"/>
    <property type="project" value="TreeGrafter"/>
</dbReference>
<sequence length="259" mass="29370">MANETPRFNSRLPYVVACLFGLTLFSLDITYQTFDPLDRIKISSKNFLQSGLNNLKNSFASAQINFSEKKLLINENKSLKEQLSILSVVAQQDIFNSKLSDVSPPHRIIDFDTDQYFCCSNHRMFVEKNEKSYQKGFALNSTGLIGQIIEDHPNSFELILLSDIDHKIPIYNKDVEVYCNAEGSGFERLLICKSSKDLDKELIIGQEFHTSGFGGIFNKDMPVGKAISLIQAEDNEYLISIEIFANPLTDEKVFLFKPT</sequence>
<evidence type="ECO:0000256" key="1">
    <source>
        <dbReference type="SAM" id="Phobius"/>
    </source>
</evidence>
<feature type="transmembrane region" description="Helical" evidence="1">
    <location>
        <begin position="12"/>
        <end position="31"/>
    </location>
</feature>
<dbReference type="InterPro" id="IPR007221">
    <property type="entry name" value="MreC"/>
</dbReference>
<comment type="caution">
    <text evidence="3">The sequence shown here is derived from an EMBL/GenBank/DDBJ whole genome shotgun (WGS) entry which is preliminary data.</text>
</comment>
<organism evidence="3 4">
    <name type="scientific">SAR86 cluster bacterium</name>
    <dbReference type="NCBI Taxonomy" id="2030880"/>
    <lineage>
        <taxon>Bacteria</taxon>
        <taxon>Pseudomonadati</taxon>
        <taxon>Pseudomonadota</taxon>
        <taxon>Gammaproteobacteria</taxon>
        <taxon>SAR86 cluster</taxon>
    </lineage>
</organism>
<evidence type="ECO:0000259" key="2">
    <source>
        <dbReference type="Pfam" id="PF04085"/>
    </source>
</evidence>
<name>A0A368BZZ2_9GAMM</name>
<proteinExistence type="predicted"/>
<dbReference type="PANTHER" id="PTHR34138">
    <property type="entry name" value="CELL SHAPE-DETERMINING PROTEIN MREC"/>
    <property type="match status" value="1"/>
</dbReference>
<evidence type="ECO:0000313" key="3">
    <source>
        <dbReference type="EMBL" id="RCL42382.1"/>
    </source>
</evidence>
<keyword evidence="1" id="KW-0812">Transmembrane</keyword>
<dbReference type="EMBL" id="QOPE01000004">
    <property type="protein sequence ID" value="RCL42382.1"/>
    <property type="molecule type" value="Genomic_DNA"/>
</dbReference>
<dbReference type="GO" id="GO:0008360">
    <property type="term" value="P:regulation of cell shape"/>
    <property type="evidence" value="ECO:0007669"/>
    <property type="project" value="InterPro"/>
</dbReference>
<gene>
    <name evidence="3" type="ORF">DBW96_00930</name>
</gene>
<dbReference type="Proteomes" id="UP000253307">
    <property type="component" value="Unassembled WGS sequence"/>
</dbReference>
<dbReference type="PANTHER" id="PTHR34138:SF1">
    <property type="entry name" value="CELL SHAPE-DETERMINING PROTEIN MREC"/>
    <property type="match status" value="1"/>
</dbReference>
<keyword evidence="1" id="KW-1133">Transmembrane helix</keyword>
<reference evidence="3 4" key="1">
    <citation type="journal article" date="2018" name="Microbiome">
        <title>Fine metagenomic profile of the Mediterranean stratified and mixed water columns revealed by assembly and recruitment.</title>
        <authorList>
            <person name="Haro-Moreno J.M."/>
            <person name="Lopez-Perez M."/>
            <person name="De La Torre J.R."/>
            <person name="Picazo A."/>
            <person name="Camacho A."/>
            <person name="Rodriguez-Valera F."/>
        </authorList>
    </citation>
    <scope>NUCLEOTIDE SEQUENCE [LARGE SCALE GENOMIC DNA]</scope>
    <source>
        <strain evidence="3">MED-G82</strain>
    </source>
</reference>
<accession>A0A368BZZ2</accession>
<protein>
    <submittedName>
        <fullName evidence="3">Rod shape-determining protein MreC</fullName>
    </submittedName>
</protein>
<evidence type="ECO:0000313" key="4">
    <source>
        <dbReference type="Proteomes" id="UP000253307"/>
    </source>
</evidence>
<keyword evidence="1" id="KW-0472">Membrane</keyword>
<dbReference type="Pfam" id="PF04085">
    <property type="entry name" value="MreC"/>
    <property type="match status" value="1"/>
</dbReference>
<dbReference type="InterPro" id="IPR055342">
    <property type="entry name" value="MreC_beta-barrel_core"/>
</dbReference>
<feature type="domain" description="Rod shape-determining protein MreC beta-barrel core" evidence="2">
    <location>
        <begin position="138"/>
        <end position="256"/>
    </location>
</feature>